<dbReference type="Pfam" id="PF05709">
    <property type="entry name" value="Sipho_tail"/>
    <property type="match status" value="1"/>
</dbReference>
<name>A0A1H9EEX2_9BACI</name>
<proteinExistence type="predicted"/>
<dbReference type="Gene3D" id="2.40.30.200">
    <property type="match status" value="1"/>
</dbReference>
<accession>A0A1H9EEX2</accession>
<evidence type="ECO:0000259" key="1">
    <source>
        <dbReference type="Pfam" id="PF05709"/>
    </source>
</evidence>
<protein>
    <submittedName>
        <fullName evidence="2">Phage-related protein</fullName>
    </submittedName>
</protein>
<dbReference type="EMBL" id="FOEH01000002">
    <property type="protein sequence ID" value="SEQ23803.1"/>
    <property type="molecule type" value="Genomic_DNA"/>
</dbReference>
<evidence type="ECO:0000313" key="2">
    <source>
        <dbReference type="EMBL" id="SEQ23803.1"/>
    </source>
</evidence>
<feature type="domain" description="Siphovirus-type tail component RIFT-related" evidence="1">
    <location>
        <begin position="11"/>
        <end position="127"/>
    </location>
</feature>
<sequence length="270" mass="30407">MNDILTLDDSDLSEFDLMVLADHDNPLLPGTRDNLLEVPGMHGAHDMGSIMGTKPFNIPMGIRPQKSYADLRYKADQFTKFILDPYGHPREIKLMYNYNPDRYYMVKYSGQLPIQRLVSMGKFNLPLRAANPMAQSKVLTHEINWDSEKVTMDDSYLFGTVAVEDVQIKSNQTVQAWANWYAVRPTILITGSGSNVTFSANGKSFSLKNFSNATFEIKGDTYTVTKNGANGFSQKVGKQFLDLLPGLNDVQITGDNMDFTLSIRVRDQHM</sequence>
<evidence type="ECO:0000313" key="3">
    <source>
        <dbReference type="Proteomes" id="UP000198733"/>
    </source>
</evidence>
<gene>
    <name evidence="2" type="ORF">SAMN05216232_1994</name>
</gene>
<keyword evidence="3" id="KW-1185">Reference proteome</keyword>
<dbReference type="Proteomes" id="UP000198733">
    <property type="component" value="Unassembled WGS sequence"/>
</dbReference>
<dbReference type="RefSeq" id="WP_092503997.1">
    <property type="nucleotide sequence ID" value="NZ_FOEH01000002.1"/>
</dbReference>
<dbReference type="InterPro" id="IPR008841">
    <property type="entry name" value="Siphovirus-type_tail_N"/>
</dbReference>
<reference evidence="2 3" key="1">
    <citation type="submission" date="2016-10" db="EMBL/GenBank/DDBJ databases">
        <authorList>
            <person name="Varghese N."/>
            <person name="Submissions S."/>
        </authorList>
    </citation>
    <scope>NUCLEOTIDE SEQUENCE [LARGE SCALE GENOMIC DNA]</scope>
    <source>
        <strain evidence="2 3">CGMCC 1.7734</strain>
    </source>
</reference>
<comment type="caution">
    <text evidence="2">The sequence shown here is derived from an EMBL/GenBank/DDBJ whole genome shotgun (WGS) entry which is preliminary data.</text>
</comment>
<organism evidence="2 3">
    <name type="scientific">Virgibacillus subterraneus</name>
    <dbReference type="NCBI Taxonomy" id="621109"/>
    <lineage>
        <taxon>Bacteria</taxon>
        <taxon>Bacillati</taxon>
        <taxon>Bacillota</taxon>
        <taxon>Bacilli</taxon>
        <taxon>Bacillales</taxon>
        <taxon>Bacillaceae</taxon>
        <taxon>Virgibacillus</taxon>
    </lineage>
</organism>